<gene>
    <name evidence="2" type="ORF">SAMN04515671_4456</name>
</gene>
<dbReference type="InterPro" id="IPR012338">
    <property type="entry name" value="Beta-lactam/transpept-like"/>
</dbReference>
<dbReference type="Proteomes" id="UP000198741">
    <property type="component" value="Chromosome I"/>
</dbReference>
<name>A0A1H0T422_9ACTN</name>
<dbReference type="STRING" id="1090615.SAMN04515671_4456"/>
<reference evidence="2 3" key="1">
    <citation type="submission" date="2016-10" db="EMBL/GenBank/DDBJ databases">
        <authorList>
            <person name="de Groot N.N."/>
        </authorList>
    </citation>
    <scope>NUCLEOTIDE SEQUENCE [LARGE SCALE GENOMIC DNA]</scope>
    <source>
        <strain evidence="3">P4-7,KCTC 19426,CECT 7604</strain>
    </source>
</reference>
<dbReference type="OrthoDB" id="2677885at2"/>
<protein>
    <recommendedName>
        <fullName evidence="4">Beta-lactamase enzyme family protein</fullName>
    </recommendedName>
</protein>
<keyword evidence="1" id="KW-0732">Signal</keyword>
<sequence length="658" mass="69007">MSRSIFATATITALALSSIMVVSAGAASPAAVTAPRSDSPAPASASRDAPATSATLLGELAVAQLTPAQAVAKAVSEASANGINTHISVTSRASGQVLAQSGNAGTQVASESVVKLMIASYYLVLVGGYQHQSASVLNQLSYMIRYSDDATANSYFTSSAVPTIAARYGMHSTINATDRVGHWGAVRITAQDMTTFLYRAARDPQVGPWLMPVMAHVAAVGSDGFNQAFGMNSLSGTHGSKQGWGDDQVWSAANKVINSVGYTDKYYVAILQNSYSYPDPARATATYAARTIQSSVTAPAPVRNGDFVRTAGVGGVYRIAGGAPIYVSTFAGFRGSTAVRTITADQWKALRSVPASGTFLQATVSGEVYEVVGGAPIFVSSWAAFGARQPTVQVDRNAISQAGRAGVWSHLSFYPADGTFVTASSNSQVYRIVAGTPTYVSSWANFGGRRATTKVDYQAIWHAGQAGRWSHLRYYLPDGTFIRTTASSGEVYVMAGGAPIYVSTFAVFGGARPAQSVDAGAISRAGGGGQWSHLRAKPTNGSMLRDPRSGSIYRVAGGAPLYIPDLTGLAPYSRWVDIDPAAIARGGQAGRWSHLQQRPADGTLLRSVQSNRVYRVSRGHASILTSWAGYGGVTQPTVRIPQMTFDRAGSGGVYNHLV</sequence>
<evidence type="ECO:0000256" key="1">
    <source>
        <dbReference type="SAM" id="SignalP"/>
    </source>
</evidence>
<dbReference type="SUPFAM" id="SSF56601">
    <property type="entry name" value="beta-lactamase/transpeptidase-like"/>
    <property type="match status" value="1"/>
</dbReference>
<dbReference type="EMBL" id="LT629710">
    <property type="protein sequence ID" value="SDP48783.1"/>
    <property type="molecule type" value="Genomic_DNA"/>
</dbReference>
<dbReference type="Gene3D" id="3.40.710.10">
    <property type="entry name" value="DD-peptidase/beta-lactamase superfamily"/>
    <property type="match status" value="1"/>
</dbReference>
<keyword evidence="3" id="KW-1185">Reference proteome</keyword>
<evidence type="ECO:0000313" key="3">
    <source>
        <dbReference type="Proteomes" id="UP000198741"/>
    </source>
</evidence>
<dbReference type="AlphaFoldDB" id="A0A1H0T422"/>
<feature type="signal peptide" evidence="1">
    <location>
        <begin position="1"/>
        <end position="26"/>
    </location>
</feature>
<feature type="chain" id="PRO_5009251734" description="Beta-lactamase enzyme family protein" evidence="1">
    <location>
        <begin position="27"/>
        <end position="658"/>
    </location>
</feature>
<dbReference type="RefSeq" id="WP_090480632.1">
    <property type="nucleotide sequence ID" value="NZ_LT629710.1"/>
</dbReference>
<accession>A0A1H0T422</accession>
<evidence type="ECO:0008006" key="4">
    <source>
        <dbReference type="Google" id="ProtNLM"/>
    </source>
</evidence>
<evidence type="ECO:0000313" key="2">
    <source>
        <dbReference type="EMBL" id="SDP48783.1"/>
    </source>
</evidence>
<proteinExistence type="predicted"/>
<organism evidence="2 3">
    <name type="scientific">Nakamurella panacisegetis</name>
    <dbReference type="NCBI Taxonomy" id="1090615"/>
    <lineage>
        <taxon>Bacteria</taxon>
        <taxon>Bacillati</taxon>
        <taxon>Actinomycetota</taxon>
        <taxon>Actinomycetes</taxon>
        <taxon>Nakamurellales</taxon>
        <taxon>Nakamurellaceae</taxon>
        <taxon>Nakamurella</taxon>
    </lineage>
</organism>